<keyword evidence="2 5" id="KW-0812">Transmembrane</keyword>
<dbReference type="PROSITE" id="PS50929">
    <property type="entry name" value="ABC_TM1F"/>
    <property type="match status" value="1"/>
</dbReference>
<dbReference type="Gene3D" id="1.20.1560.10">
    <property type="entry name" value="ABC transporter type 1, transmembrane domain"/>
    <property type="match status" value="1"/>
</dbReference>
<dbReference type="Proteomes" id="UP000249056">
    <property type="component" value="Unassembled WGS sequence"/>
</dbReference>
<feature type="domain" description="ABC transmembrane type-1" evidence="6">
    <location>
        <begin position="1"/>
        <end position="116"/>
    </location>
</feature>
<dbReference type="GO" id="GO:0016887">
    <property type="term" value="F:ATP hydrolysis activity"/>
    <property type="evidence" value="ECO:0007669"/>
    <property type="project" value="InterPro"/>
</dbReference>
<comment type="subcellular location">
    <subcellularLocation>
        <location evidence="1">Membrane</location>
        <topology evidence="1">Multi-pass membrane protein</topology>
    </subcellularLocation>
</comment>
<dbReference type="Pfam" id="PF00005">
    <property type="entry name" value="ABC_tran"/>
    <property type="match status" value="1"/>
</dbReference>
<keyword evidence="3 5" id="KW-1133">Transmembrane helix</keyword>
<evidence type="ECO:0000256" key="1">
    <source>
        <dbReference type="ARBA" id="ARBA00004141"/>
    </source>
</evidence>
<protein>
    <recommendedName>
        <fullName evidence="6">ABC transmembrane type-1 domain-containing protein</fullName>
    </recommendedName>
</protein>
<comment type="caution">
    <text evidence="7">The sequence shown here is derived from an EMBL/GenBank/DDBJ whole genome shotgun (WGS) entry which is preliminary data.</text>
</comment>
<dbReference type="InterPro" id="IPR003439">
    <property type="entry name" value="ABC_transporter-like_ATP-bd"/>
</dbReference>
<dbReference type="Pfam" id="PF00664">
    <property type="entry name" value="ABC_membrane"/>
    <property type="match status" value="1"/>
</dbReference>
<dbReference type="GO" id="GO:0016020">
    <property type="term" value="C:membrane"/>
    <property type="evidence" value="ECO:0007669"/>
    <property type="project" value="UniProtKB-SubCell"/>
</dbReference>
<dbReference type="InterPro" id="IPR011527">
    <property type="entry name" value="ABC1_TM_dom"/>
</dbReference>
<evidence type="ECO:0000256" key="5">
    <source>
        <dbReference type="SAM" id="Phobius"/>
    </source>
</evidence>
<dbReference type="InterPro" id="IPR039421">
    <property type="entry name" value="Type_1_exporter"/>
</dbReference>
<evidence type="ECO:0000313" key="7">
    <source>
        <dbReference type="EMBL" id="RAL66178.1"/>
    </source>
</evidence>
<keyword evidence="4 5" id="KW-0472">Membrane</keyword>
<dbReference type="GO" id="GO:0140359">
    <property type="term" value="F:ABC-type transporter activity"/>
    <property type="evidence" value="ECO:0007669"/>
    <property type="project" value="InterPro"/>
</dbReference>
<dbReference type="InterPro" id="IPR027417">
    <property type="entry name" value="P-loop_NTPase"/>
</dbReference>
<dbReference type="SUPFAM" id="SSF52540">
    <property type="entry name" value="P-loop containing nucleoside triphosphate hydrolases"/>
    <property type="match status" value="1"/>
</dbReference>
<evidence type="ECO:0000256" key="2">
    <source>
        <dbReference type="ARBA" id="ARBA00022692"/>
    </source>
</evidence>
<name>A0A395J223_9HELO</name>
<dbReference type="InterPro" id="IPR036640">
    <property type="entry name" value="ABC1_TM_sf"/>
</dbReference>
<dbReference type="SUPFAM" id="SSF90123">
    <property type="entry name" value="ABC transporter transmembrane region"/>
    <property type="match status" value="1"/>
</dbReference>
<keyword evidence="8" id="KW-1185">Reference proteome</keyword>
<dbReference type="PANTHER" id="PTHR24221:SF213">
    <property type="entry name" value="ABC MULTIDRUG TRANSPORTER (EUROFUNG)"/>
    <property type="match status" value="1"/>
</dbReference>
<dbReference type="Gene3D" id="3.40.50.300">
    <property type="entry name" value="P-loop containing nucleotide triphosphate hydrolases"/>
    <property type="match status" value="1"/>
</dbReference>
<proteinExistence type="predicted"/>
<dbReference type="PANTHER" id="PTHR24221">
    <property type="entry name" value="ATP-BINDING CASSETTE SUB-FAMILY B"/>
    <property type="match status" value="1"/>
</dbReference>
<evidence type="ECO:0000313" key="8">
    <source>
        <dbReference type="Proteomes" id="UP000249056"/>
    </source>
</evidence>
<feature type="transmembrane region" description="Helical" evidence="5">
    <location>
        <begin position="56"/>
        <end position="77"/>
    </location>
</feature>
<organism evidence="7 8">
    <name type="scientific">Monilinia fructigena</name>
    <dbReference type="NCBI Taxonomy" id="38457"/>
    <lineage>
        <taxon>Eukaryota</taxon>
        <taxon>Fungi</taxon>
        <taxon>Dikarya</taxon>
        <taxon>Ascomycota</taxon>
        <taxon>Pezizomycotina</taxon>
        <taxon>Leotiomycetes</taxon>
        <taxon>Helotiales</taxon>
        <taxon>Sclerotiniaceae</taxon>
        <taxon>Monilinia</taxon>
    </lineage>
</organism>
<gene>
    <name evidence="7" type="ORF">DID88_005850</name>
</gene>
<evidence type="ECO:0000256" key="4">
    <source>
        <dbReference type="ARBA" id="ARBA00023136"/>
    </source>
</evidence>
<dbReference type="EMBL" id="QKRW01000007">
    <property type="protein sequence ID" value="RAL66178.1"/>
    <property type="molecule type" value="Genomic_DNA"/>
</dbReference>
<evidence type="ECO:0000256" key="3">
    <source>
        <dbReference type="ARBA" id="ARBA00022989"/>
    </source>
</evidence>
<sequence length="284" mass="31486">MSNEVFAESSKFATESIGAFRTVSALTLESEICGRYEKLLRNYTQKAFRKARFSTFIFAMSDSIALLCMAFVLWYGGQLLASHEYTPFNYLIVYLAVVQGSTTAGQSLSFGPNVAQAFAAANRIRGMRPEAKKEPESVIYDFADAGDGEKGSRGIKIEFKKVSFKYPTRDVPVLNGLDMTVEKSQFAAIVGPSGCGKTSIISLLERFYQIQSGQILYQGTNIKNISLDDYRESISLVAQEPSLFEGSIRENILLGISDEEKISDTTLQQICRDAENSRFHLLSS</sequence>
<dbReference type="GO" id="GO:0005524">
    <property type="term" value="F:ATP binding"/>
    <property type="evidence" value="ECO:0007669"/>
    <property type="project" value="InterPro"/>
</dbReference>
<evidence type="ECO:0000259" key="6">
    <source>
        <dbReference type="PROSITE" id="PS50929"/>
    </source>
</evidence>
<dbReference type="OrthoDB" id="6500128at2759"/>
<accession>A0A395J223</accession>
<reference evidence="7 8" key="1">
    <citation type="submission" date="2018-06" db="EMBL/GenBank/DDBJ databases">
        <title>Genome Sequence of the Brown Rot Fungal Pathogen Monilinia fructigena.</title>
        <authorList>
            <person name="Landi L."/>
            <person name="De Miccolis Angelini R.M."/>
            <person name="Pollastro S."/>
            <person name="Abate D."/>
            <person name="Faretra F."/>
            <person name="Romanazzi G."/>
        </authorList>
    </citation>
    <scope>NUCLEOTIDE SEQUENCE [LARGE SCALE GENOMIC DNA]</scope>
    <source>
        <strain evidence="7 8">Mfrg269</strain>
    </source>
</reference>
<dbReference type="AlphaFoldDB" id="A0A395J223"/>